<dbReference type="InterPro" id="IPR006500">
    <property type="entry name" value="Helicase_put_C_phage/plasmid"/>
</dbReference>
<sequence length="918" mass="105905">MAGKGSLREFLENHQSDGVWTHTSLAGGKYFIGEDDIPKFYELYVESIVDQEKQYLVEKSTEIGPLRIDFDFVYSREVDKHLHTRDQVCSFVRAYMGEIRQYLELPQTVKLYIMEKRRPTLDSKKSVRKSGIHIVVPEICTHKFVEQRVRRNLVKTMDDHFKNLPLTESWEKVYDESVVNRSCPWTLYGSRKNDPNSLPYLVSYIVEYTDGDTKIIPELPPVDMSLMKTLSLCRDEKDETPMTEEAKKIYAGLKTQQDVRISGGSALMPGRGRPAQRGDKPGSRGSSPDGRIVIPPLDPERKEYLKKHVMNLNYSEKSLKQLQEISKKDISEDEKKKQQERVPARYEDYDEWVKVGICLHNIHPDLLDVFLDFSSQDEKKYNEADCIQKWNTFTYRNDGDRLGDGSLRTWSREDNREGYDEIESQNVDRLVLAACSQTEHDMACVIHAKFRDLYKCCDFGKNVWFRWVGHVWRETDKGVDLQLKLSKQIAKVFFDKIDEKMKEMKDRGLEACSGEGKTDCGFCEYCLVEKQRSGLNTMYLKLKTTRFKDNVMRECRELFFDEEFTKKLDSNKDLIAFNNGVMDLTNFEFRDGKPEDYMSFSTGIDYDPLRNYYDYDSWPAVDTFMKQVLPDSVVREYFLKHLATNLVGGNTAQKFHILTGSGSNGKSMIMNLTSTALGDYACTVPISLLTQGRAKSGNAAPEVIRLKGRRFVTMQEPDESIALNTGLMKEITSGEKMYARDLFKSGTEFEVQAKFHLACNDKPKVNTTDGGTWRRLVVINFLSKFVPNPVAVNEFPMDESIQFAVQSKEWATPFLNFLVHTLKEGKGLRKLPAPQVVLQYTSEYRGENDGIARFITEKLIPIQEGDEVRPVDRPVLKRAFKAWMEENTLRLSPADMEKRVEAMYGKYMKGGWTSFKLE</sequence>
<accession>A0A6C0AI27</accession>
<dbReference type="PANTHER" id="PTHR35372:SF2">
    <property type="entry name" value="SF3 HELICASE DOMAIN-CONTAINING PROTEIN"/>
    <property type="match status" value="1"/>
</dbReference>
<dbReference type="InterPro" id="IPR014015">
    <property type="entry name" value="Helicase_SF3_DNA-vir"/>
</dbReference>
<reference evidence="6" key="1">
    <citation type="journal article" date="2020" name="Nature">
        <title>Giant virus diversity and host interactions through global metagenomics.</title>
        <authorList>
            <person name="Schulz F."/>
            <person name="Roux S."/>
            <person name="Paez-Espino D."/>
            <person name="Jungbluth S."/>
            <person name="Walsh D.A."/>
            <person name="Denef V.J."/>
            <person name="McMahon K.D."/>
            <person name="Konstantinidis K.T."/>
            <person name="Eloe-Fadrosh E.A."/>
            <person name="Kyrpides N.C."/>
            <person name="Woyke T."/>
        </authorList>
    </citation>
    <scope>NUCLEOTIDE SEQUENCE</scope>
    <source>
        <strain evidence="6">GVMAG-S-1035237-23</strain>
    </source>
</reference>
<dbReference type="GO" id="GO:0005524">
    <property type="term" value="F:ATP binding"/>
    <property type="evidence" value="ECO:0007669"/>
    <property type="project" value="UniProtKB-KW"/>
</dbReference>
<evidence type="ECO:0000256" key="1">
    <source>
        <dbReference type="ARBA" id="ARBA00022741"/>
    </source>
</evidence>
<keyword evidence="1" id="KW-0547">Nucleotide-binding</keyword>
<dbReference type="Pfam" id="PF23162">
    <property type="entry name" value="AEP_C962R"/>
    <property type="match status" value="1"/>
</dbReference>
<dbReference type="Pfam" id="PF08706">
    <property type="entry name" value="D5_N"/>
    <property type="match status" value="1"/>
</dbReference>
<protein>
    <recommendedName>
        <fullName evidence="5">SF3 helicase domain-containing protein</fullName>
    </recommendedName>
</protein>
<keyword evidence="2" id="KW-0378">Hydrolase</keyword>
<dbReference type="InterPro" id="IPR014819">
    <property type="entry name" value="PriCT_2"/>
</dbReference>
<dbReference type="PANTHER" id="PTHR35372">
    <property type="entry name" value="ATP BINDING PROTEIN-RELATED"/>
    <property type="match status" value="1"/>
</dbReference>
<feature type="domain" description="SF3 helicase" evidence="5">
    <location>
        <begin position="633"/>
        <end position="794"/>
    </location>
</feature>
<dbReference type="InterPro" id="IPR027417">
    <property type="entry name" value="P-loop_NTPase"/>
</dbReference>
<keyword evidence="3" id="KW-0067">ATP-binding</keyword>
<evidence type="ECO:0000256" key="4">
    <source>
        <dbReference type="SAM" id="MobiDB-lite"/>
    </source>
</evidence>
<dbReference type="NCBIfam" id="TIGR01613">
    <property type="entry name" value="primase_Cterm"/>
    <property type="match status" value="1"/>
</dbReference>
<dbReference type="GO" id="GO:0016817">
    <property type="term" value="F:hydrolase activity, acting on acid anhydrides"/>
    <property type="evidence" value="ECO:0007669"/>
    <property type="project" value="InterPro"/>
</dbReference>
<name>A0A6C0AI27_9ZZZZ</name>
<dbReference type="AlphaFoldDB" id="A0A6C0AI27"/>
<evidence type="ECO:0000256" key="2">
    <source>
        <dbReference type="ARBA" id="ARBA00022801"/>
    </source>
</evidence>
<evidence type="ECO:0000256" key="3">
    <source>
        <dbReference type="ARBA" id="ARBA00022840"/>
    </source>
</evidence>
<dbReference type="InterPro" id="IPR051620">
    <property type="entry name" value="ORF904-like_C"/>
</dbReference>
<dbReference type="InterPro" id="IPR014818">
    <property type="entry name" value="Phage/plasmid_primase_P4_C"/>
</dbReference>
<dbReference type="Pfam" id="PF08707">
    <property type="entry name" value="PriCT_2"/>
    <property type="match status" value="1"/>
</dbReference>
<proteinExistence type="predicted"/>
<feature type="region of interest" description="Disordered" evidence="4">
    <location>
        <begin position="263"/>
        <end position="297"/>
    </location>
</feature>
<dbReference type="EMBL" id="MN740642">
    <property type="protein sequence ID" value="QHS79382.1"/>
    <property type="molecule type" value="Genomic_DNA"/>
</dbReference>
<evidence type="ECO:0000313" key="6">
    <source>
        <dbReference type="EMBL" id="QHS79382.1"/>
    </source>
</evidence>
<dbReference type="InterPro" id="IPR056443">
    <property type="entry name" value="AEP_C962R"/>
</dbReference>
<organism evidence="6">
    <name type="scientific">viral metagenome</name>
    <dbReference type="NCBI Taxonomy" id="1070528"/>
    <lineage>
        <taxon>unclassified sequences</taxon>
        <taxon>metagenomes</taxon>
        <taxon>organismal metagenomes</taxon>
    </lineage>
</organism>
<dbReference type="SMART" id="SM00885">
    <property type="entry name" value="D5_N"/>
    <property type="match status" value="1"/>
</dbReference>
<evidence type="ECO:0000259" key="5">
    <source>
        <dbReference type="PROSITE" id="PS51206"/>
    </source>
</evidence>
<dbReference type="PROSITE" id="PS51206">
    <property type="entry name" value="SF3_HELICASE_1"/>
    <property type="match status" value="1"/>
</dbReference>
<dbReference type="Gene3D" id="3.40.50.300">
    <property type="entry name" value="P-loop containing nucleotide triphosphate hydrolases"/>
    <property type="match status" value="1"/>
</dbReference>